<dbReference type="Proteomes" id="UP000034256">
    <property type="component" value="Unassembled WGS sequence"/>
</dbReference>
<feature type="transmembrane region" description="Helical" evidence="8">
    <location>
        <begin position="68"/>
        <end position="86"/>
    </location>
</feature>
<proteinExistence type="predicted"/>
<feature type="transmembrane region" description="Helical" evidence="8">
    <location>
        <begin position="42"/>
        <end position="62"/>
    </location>
</feature>
<dbReference type="PROSITE" id="PS50263">
    <property type="entry name" value="CN_HYDROLASE"/>
    <property type="match status" value="1"/>
</dbReference>
<name>A0A0G0XLE5_9BACT</name>
<dbReference type="GO" id="GO:0005886">
    <property type="term" value="C:plasma membrane"/>
    <property type="evidence" value="ECO:0007669"/>
    <property type="project" value="UniProtKB-SubCell"/>
</dbReference>
<dbReference type="AlphaFoldDB" id="A0A0G0XLE5"/>
<keyword evidence="2" id="KW-1003">Cell membrane</keyword>
<keyword evidence="5 8" id="KW-1133">Transmembrane helix</keyword>
<dbReference type="InterPro" id="IPR003010">
    <property type="entry name" value="C-N_Hydrolase"/>
</dbReference>
<dbReference type="InterPro" id="IPR045378">
    <property type="entry name" value="LNT_N"/>
</dbReference>
<dbReference type="PANTHER" id="PTHR38686">
    <property type="entry name" value="APOLIPOPROTEIN N-ACYLTRANSFERASE"/>
    <property type="match status" value="1"/>
</dbReference>
<evidence type="ECO:0000256" key="8">
    <source>
        <dbReference type="SAM" id="Phobius"/>
    </source>
</evidence>
<dbReference type="InterPro" id="IPR036526">
    <property type="entry name" value="C-N_Hydrolase_sf"/>
</dbReference>
<reference evidence="10 11" key="1">
    <citation type="journal article" date="2015" name="Nature">
        <title>rRNA introns, odd ribosomes, and small enigmatic genomes across a large radiation of phyla.</title>
        <authorList>
            <person name="Brown C.T."/>
            <person name="Hug L.A."/>
            <person name="Thomas B.C."/>
            <person name="Sharon I."/>
            <person name="Castelle C.J."/>
            <person name="Singh A."/>
            <person name="Wilkins M.J."/>
            <person name="Williams K.H."/>
            <person name="Banfield J.F."/>
        </authorList>
    </citation>
    <scope>NUCLEOTIDE SEQUENCE [LARGE SCALE GENOMIC DNA]</scope>
</reference>
<evidence type="ECO:0000256" key="4">
    <source>
        <dbReference type="ARBA" id="ARBA00022692"/>
    </source>
</evidence>
<comment type="subcellular location">
    <subcellularLocation>
        <location evidence="1">Cell membrane</location>
        <topology evidence="1">Multi-pass membrane protein</topology>
    </subcellularLocation>
</comment>
<dbReference type="EMBL" id="LCCF01000001">
    <property type="protein sequence ID" value="KKS25699.1"/>
    <property type="molecule type" value="Genomic_DNA"/>
</dbReference>
<evidence type="ECO:0000256" key="5">
    <source>
        <dbReference type="ARBA" id="ARBA00022989"/>
    </source>
</evidence>
<evidence type="ECO:0000256" key="6">
    <source>
        <dbReference type="ARBA" id="ARBA00023136"/>
    </source>
</evidence>
<dbReference type="SUPFAM" id="SSF56317">
    <property type="entry name" value="Carbon-nitrogen hydrolase"/>
    <property type="match status" value="1"/>
</dbReference>
<evidence type="ECO:0000256" key="2">
    <source>
        <dbReference type="ARBA" id="ARBA00022475"/>
    </source>
</evidence>
<keyword evidence="4 8" id="KW-0812">Transmembrane</keyword>
<keyword evidence="3" id="KW-0808">Transferase</keyword>
<protein>
    <recommendedName>
        <fullName evidence="9">CN hydrolase domain-containing protein</fullName>
    </recommendedName>
</protein>
<keyword evidence="6 8" id="KW-0472">Membrane</keyword>
<evidence type="ECO:0000313" key="10">
    <source>
        <dbReference type="EMBL" id="KKS25699.1"/>
    </source>
</evidence>
<evidence type="ECO:0000313" key="11">
    <source>
        <dbReference type="Proteomes" id="UP000034256"/>
    </source>
</evidence>
<accession>A0A0G0XLE5</accession>
<dbReference type="InterPro" id="IPR004563">
    <property type="entry name" value="Apolipo_AcylTrfase"/>
</dbReference>
<dbReference type="PANTHER" id="PTHR38686:SF1">
    <property type="entry name" value="APOLIPOPROTEIN N-ACYLTRANSFERASE"/>
    <property type="match status" value="1"/>
</dbReference>
<feature type="transmembrane region" description="Helical" evidence="8">
    <location>
        <begin position="6"/>
        <end position="35"/>
    </location>
</feature>
<feature type="transmembrane region" description="Helical" evidence="8">
    <location>
        <begin position="93"/>
        <end position="112"/>
    </location>
</feature>
<evidence type="ECO:0000256" key="1">
    <source>
        <dbReference type="ARBA" id="ARBA00004651"/>
    </source>
</evidence>
<feature type="domain" description="CN hydrolase" evidence="9">
    <location>
        <begin position="206"/>
        <end position="455"/>
    </location>
</feature>
<evidence type="ECO:0000256" key="3">
    <source>
        <dbReference type="ARBA" id="ARBA00022679"/>
    </source>
</evidence>
<keyword evidence="7" id="KW-0012">Acyltransferase</keyword>
<evidence type="ECO:0000259" key="9">
    <source>
        <dbReference type="PROSITE" id="PS50263"/>
    </source>
</evidence>
<evidence type="ECO:0000256" key="7">
    <source>
        <dbReference type="ARBA" id="ARBA00023315"/>
    </source>
</evidence>
<dbReference type="GO" id="GO:0016410">
    <property type="term" value="F:N-acyltransferase activity"/>
    <property type="evidence" value="ECO:0007669"/>
    <property type="project" value="InterPro"/>
</dbReference>
<comment type="caution">
    <text evidence="10">The sequence shown here is derived from an EMBL/GenBank/DDBJ whole genome shotgun (WGS) entry which is preliminary data.</text>
</comment>
<dbReference type="Gene3D" id="3.60.110.10">
    <property type="entry name" value="Carbon-nitrogen hydrolase"/>
    <property type="match status" value="1"/>
</dbReference>
<gene>
    <name evidence="10" type="ORF">UU85_C0001G0129</name>
</gene>
<sequence>MILPVFSAFLGILAFLPFSYFWILGFVFLAPLFIFFLKEEKFWRLVAGTLIFRFIFALGTVYYTFEPITWFFSFSIFLGLAITIFIMKKLSGAGRLIFILPFAWTLFDYLQARYSFLPAFIMTSGNIFGSSPFLGLAAVGGLTLLIFFTAIINVLIVALILKISLNKKILILNSAFLIILIIAAWRFSNYQLKKISADYGNLKNSLKIAVVSVSEKFERTQFEQIKNELAAQRVDLLIFPEDIFNDDSGNFSPANFQHLAKNLNNDLLATFDTIQNNKKYNSTLLLNKNGEVVDIYNKNQLTFIGEYWPFGRWRPFFFDWLKKNKPQYENYVVFNPQNAYSSGEKKILMLDGKIPFAALICLEIHYPGILAKYKKMGVRFFVNPTSNRWLDMGIKHFLYLTNNLRKIEAVWLKTPIIASGVRDYAGIIAPDGKTDLIDYNDQNKNFAVFFGEIKY</sequence>
<organism evidence="10 11">
    <name type="scientific">Candidatus Wolfebacteria bacterium GW2011_GWA2_42_10</name>
    <dbReference type="NCBI Taxonomy" id="1619004"/>
    <lineage>
        <taxon>Bacteria</taxon>
        <taxon>Candidatus Wolfeibacteriota</taxon>
    </lineage>
</organism>
<dbReference type="GO" id="GO:0042158">
    <property type="term" value="P:lipoprotein biosynthetic process"/>
    <property type="evidence" value="ECO:0007669"/>
    <property type="project" value="InterPro"/>
</dbReference>
<dbReference type="Pfam" id="PF00795">
    <property type="entry name" value="CN_hydrolase"/>
    <property type="match status" value="1"/>
</dbReference>
<feature type="transmembrane region" description="Helical" evidence="8">
    <location>
        <begin position="169"/>
        <end position="187"/>
    </location>
</feature>
<feature type="transmembrane region" description="Helical" evidence="8">
    <location>
        <begin position="132"/>
        <end position="157"/>
    </location>
</feature>
<dbReference type="Pfam" id="PF20154">
    <property type="entry name" value="LNT_N"/>
    <property type="match status" value="1"/>
</dbReference>